<accession>A0AC34Q7K1</accession>
<protein>
    <submittedName>
        <fullName evidence="2">Uncharacterized protein</fullName>
    </submittedName>
</protein>
<dbReference type="WBParaSite" id="JU765_v2.g13688.t1">
    <property type="protein sequence ID" value="JU765_v2.g13688.t1"/>
    <property type="gene ID" value="JU765_v2.g13688"/>
</dbReference>
<evidence type="ECO:0000313" key="1">
    <source>
        <dbReference type="Proteomes" id="UP000887576"/>
    </source>
</evidence>
<name>A0AC34Q7K1_9BILA</name>
<dbReference type="Proteomes" id="UP000887576">
    <property type="component" value="Unplaced"/>
</dbReference>
<organism evidence="1 2">
    <name type="scientific">Panagrolaimus sp. JU765</name>
    <dbReference type="NCBI Taxonomy" id="591449"/>
    <lineage>
        <taxon>Eukaryota</taxon>
        <taxon>Metazoa</taxon>
        <taxon>Ecdysozoa</taxon>
        <taxon>Nematoda</taxon>
        <taxon>Chromadorea</taxon>
        <taxon>Rhabditida</taxon>
        <taxon>Tylenchina</taxon>
        <taxon>Panagrolaimomorpha</taxon>
        <taxon>Panagrolaimoidea</taxon>
        <taxon>Panagrolaimidae</taxon>
        <taxon>Panagrolaimus</taxon>
    </lineage>
</organism>
<evidence type="ECO:0000313" key="2">
    <source>
        <dbReference type="WBParaSite" id="JU765_v2.g13688.t1"/>
    </source>
</evidence>
<proteinExistence type="predicted"/>
<sequence>MTKKKLTPAEQWKNVQPGPGPKIVPKDAAANDTSLKTARETPNKDASNRQQKSKMQQSGNSASKIWGDLKKAADQQDLKTMSSSTLPIGSPVGASASQAFVANRESVKTALSAKSPVTTTNSDVSPMTKKKLTPAEERKHISLLSEMLYDLVDAAEEFELDEKVVEASIKAFIDSGDNLGLIALDDKTEGLLHALIGHLHGKGKKIDGNVYEKEALDMYVDDPHKYAKNSVELQFRLFGELSTGVNAPFVGISVNKDQNPRLFFINNGVKTLGNSYFLVVALKKKLVRTVSGEKCVIVKTLYTARDLSTIKMSATIDKLIMVTPPRSPKKPQPSSVRTAKSPIVQIQTGSSTSSRSPVVTSKLTYYDCWVENKRKPRTAPTDPNKKTTEDAKKEEEKKDEKKPEEKKVEESKNPQVDSDSSKKKPDNGDIKKNDKKMDESSKKKTNNDDVRKKVDESSKKEANIDGAKNNNKKVDESSKKKPDNGDAKNDKKKIDESSKKKADNDDAKKKEQYVKSTDLNISIENESDKEKEQKKDKTSKESKKSEKKQSKNEKETSKELKTTQEIDSKVEPSVKTKTEKNDGVEGAEGKEAKDEKKEIDKDLVMDSQAQKDEK</sequence>
<reference evidence="2" key="1">
    <citation type="submission" date="2022-11" db="UniProtKB">
        <authorList>
            <consortium name="WormBaseParasite"/>
        </authorList>
    </citation>
    <scope>IDENTIFICATION</scope>
</reference>